<organism evidence="2 3">
    <name type="scientific">Gossypium arboreum</name>
    <name type="common">Tree cotton</name>
    <name type="synonym">Gossypium nanking</name>
    <dbReference type="NCBI Taxonomy" id="29729"/>
    <lineage>
        <taxon>Eukaryota</taxon>
        <taxon>Viridiplantae</taxon>
        <taxon>Streptophyta</taxon>
        <taxon>Embryophyta</taxon>
        <taxon>Tracheophyta</taxon>
        <taxon>Spermatophyta</taxon>
        <taxon>Magnoliopsida</taxon>
        <taxon>eudicotyledons</taxon>
        <taxon>Gunneridae</taxon>
        <taxon>Pentapetalae</taxon>
        <taxon>rosids</taxon>
        <taxon>malvids</taxon>
        <taxon>Malvales</taxon>
        <taxon>Malvaceae</taxon>
        <taxon>Malvoideae</taxon>
        <taxon>Gossypium</taxon>
    </lineage>
</organism>
<evidence type="ECO:0000313" key="3">
    <source>
        <dbReference type="Proteomes" id="UP001358586"/>
    </source>
</evidence>
<dbReference type="EMBL" id="JARKNE010000003">
    <property type="protein sequence ID" value="KAK5838983.1"/>
    <property type="molecule type" value="Genomic_DNA"/>
</dbReference>
<keyword evidence="3" id="KW-1185">Reference proteome</keyword>
<feature type="compositionally biased region" description="Polar residues" evidence="1">
    <location>
        <begin position="122"/>
        <end position="132"/>
    </location>
</feature>
<evidence type="ECO:0000313" key="2">
    <source>
        <dbReference type="EMBL" id="KAK5838983.1"/>
    </source>
</evidence>
<comment type="caution">
    <text evidence="2">The sequence shown here is derived from an EMBL/GenBank/DDBJ whole genome shotgun (WGS) entry which is preliminary data.</text>
</comment>
<reference evidence="2 3" key="1">
    <citation type="submission" date="2023-03" db="EMBL/GenBank/DDBJ databases">
        <title>WGS of Gossypium arboreum.</title>
        <authorList>
            <person name="Yu D."/>
        </authorList>
    </citation>
    <scope>NUCLEOTIDE SEQUENCE [LARGE SCALE GENOMIC DNA]</scope>
    <source>
        <tissue evidence="2">Leaf</tissue>
    </source>
</reference>
<evidence type="ECO:0000256" key="1">
    <source>
        <dbReference type="SAM" id="MobiDB-lite"/>
    </source>
</evidence>
<protein>
    <submittedName>
        <fullName evidence="2">Uncharacterized protein</fullName>
    </submittedName>
</protein>
<feature type="region of interest" description="Disordered" evidence="1">
    <location>
        <begin position="157"/>
        <end position="178"/>
    </location>
</feature>
<accession>A0ABR0QJ34</accession>
<feature type="region of interest" description="Disordered" evidence="1">
    <location>
        <begin position="111"/>
        <end position="145"/>
    </location>
</feature>
<proteinExistence type="predicted"/>
<sequence>MKAAGDRFFFRLDVEQVQWMSKPPKAITKLRPLGYDVILSGPLPNLRILVVAIKGEGLKRALIVPMRAVAVGWSTVSEARNQLALKRRLLYWLSLLIPKIEFATLMDLTLSSQSPPQEPSPNTALSIRSSIPTGLKKNPFSSSGSSRLFSWRDLFNGGQHPSLQSKSTNGRKVASLKS</sequence>
<dbReference type="Proteomes" id="UP001358586">
    <property type="component" value="Chromosome 3"/>
</dbReference>
<feature type="compositionally biased region" description="Polar residues" evidence="1">
    <location>
        <begin position="159"/>
        <end position="170"/>
    </location>
</feature>
<name>A0ABR0QJ34_GOSAR</name>
<gene>
    <name evidence="2" type="ORF">PVK06_007734</name>
</gene>